<proteinExistence type="predicted"/>
<name>A0A928V1X7_9SPHI</name>
<evidence type="ECO:0000313" key="3">
    <source>
        <dbReference type="Proteomes" id="UP000616201"/>
    </source>
</evidence>
<dbReference type="EMBL" id="PRDK01000009">
    <property type="protein sequence ID" value="MBE8715149.1"/>
    <property type="molecule type" value="Genomic_DNA"/>
</dbReference>
<dbReference type="AlphaFoldDB" id="A0A928V1X7"/>
<feature type="region of interest" description="Disordered" evidence="1">
    <location>
        <begin position="23"/>
        <end position="100"/>
    </location>
</feature>
<dbReference type="Proteomes" id="UP000616201">
    <property type="component" value="Unassembled WGS sequence"/>
</dbReference>
<protein>
    <submittedName>
        <fullName evidence="2">Uncharacterized protein</fullName>
    </submittedName>
</protein>
<evidence type="ECO:0000256" key="1">
    <source>
        <dbReference type="SAM" id="MobiDB-lite"/>
    </source>
</evidence>
<gene>
    <name evidence="2" type="ORF">C4F49_15810</name>
</gene>
<organism evidence="2 3">
    <name type="scientific">Sphingobacterium hungaricum</name>
    <dbReference type="NCBI Taxonomy" id="2082723"/>
    <lineage>
        <taxon>Bacteria</taxon>
        <taxon>Pseudomonadati</taxon>
        <taxon>Bacteroidota</taxon>
        <taxon>Sphingobacteriia</taxon>
        <taxon>Sphingobacteriales</taxon>
        <taxon>Sphingobacteriaceae</taxon>
        <taxon>Sphingobacterium</taxon>
    </lineage>
</organism>
<comment type="caution">
    <text evidence="2">The sequence shown here is derived from an EMBL/GenBank/DDBJ whole genome shotgun (WGS) entry which is preliminary data.</text>
</comment>
<reference evidence="2" key="1">
    <citation type="submission" date="2018-02" db="EMBL/GenBank/DDBJ databases">
        <authorList>
            <person name="Vasarhelyi B.M."/>
            <person name="Deshmukh S."/>
            <person name="Balint B."/>
            <person name="Kukolya J."/>
        </authorList>
    </citation>
    <scope>NUCLEOTIDE SEQUENCE</scope>
    <source>
        <strain evidence="2">KB22</strain>
    </source>
</reference>
<evidence type="ECO:0000313" key="2">
    <source>
        <dbReference type="EMBL" id="MBE8715149.1"/>
    </source>
</evidence>
<sequence length="100" mass="11282">MKTTEVQATERQGLIVAISLQIVDSPTERDDNELPEENDIPLEEDEEDPFTEPSPDIDEIDPDDEDGIDVDFPDDEDRIDRDPTVQPGTDPMKTDNSQII</sequence>
<accession>A0A928V1X7</accession>
<dbReference type="RefSeq" id="WP_196937000.1">
    <property type="nucleotide sequence ID" value="NZ_MU158698.1"/>
</dbReference>
<keyword evidence="3" id="KW-1185">Reference proteome</keyword>
<feature type="compositionally biased region" description="Acidic residues" evidence="1">
    <location>
        <begin position="30"/>
        <end position="77"/>
    </location>
</feature>